<keyword evidence="6" id="KW-1185">Reference proteome</keyword>
<dbReference type="InterPro" id="IPR003661">
    <property type="entry name" value="HisK_dim/P_dom"/>
</dbReference>
<dbReference type="PANTHER" id="PTHR43065:SF50">
    <property type="entry name" value="HISTIDINE KINASE"/>
    <property type="match status" value="1"/>
</dbReference>
<dbReference type="GO" id="GO:0000155">
    <property type="term" value="F:phosphorelay sensor kinase activity"/>
    <property type="evidence" value="ECO:0007669"/>
    <property type="project" value="InterPro"/>
</dbReference>
<dbReference type="PROSITE" id="PS50109">
    <property type="entry name" value="HIS_KIN"/>
    <property type="match status" value="1"/>
</dbReference>
<name>A0A1H7K336_9GAMM</name>
<reference evidence="5 6" key="1">
    <citation type="submission" date="2016-10" db="EMBL/GenBank/DDBJ databases">
        <authorList>
            <person name="de Groot N.N."/>
        </authorList>
    </citation>
    <scope>NUCLEOTIDE SEQUENCE [LARGE SCALE GENOMIC DNA]</scope>
    <source>
        <strain evidence="5 6">JCM 19513</strain>
    </source>
</reference>
<dbReference type="SUPFAM" id="SSF55874">
    <property type="entry name" value="ATPase domain of HSP90 chaperone/DNA topoisomerase II/histidine kinase"/>
    <property type="match status" value="1"/>
</dbReference>
<evidence type="ECO:0000313" key="6">
    <source>
        <dbReference type="Proteomes" id="UP000185766"/>
    </source>
</evidence>
<dbReference type="STRING" id="1429083.GCA_001885685_01299"/>
<dbReference type="InterPro" id="IPR004358">
    <property type="entry name" value="Sig_transdc_His_kin-like_C"/>
</dbReference>
<organism evidence="5 6">
    <name type="scientific">Atopomonas hussainii</name>
    <dbReference type="NCBI Taxonomy" id="1429083"/>
    <lineage>
        <taxon>Bacteria</taxon>
        <taxon>Pseudomonadati</taxon>
        <taxon>Pseudomonadota</taxon>
        <taxon>Gammaproteobacteria</taxon>
        <taxon>Pseudomonadales</taxon>
        <taxon>Pseudomonadaceae</taxon>
        <taxon>Atopomonas</taxon>
    </lineage>
</organism>
<dbReference type="InterPro" id="IPR003594">
    <property type="entry name" value="HATPase_dom"/>
</dbReference>
<dbReference type="Gene3D" id="3.30.450.20">
    <property type="entry name" value="PAS domain"/>
    <property type="match status" value="1"/>
</dbReference>
<dbReference type="EMBL" id="FOAS01000005">
    <property type="protein sequence ID" value="SEK80926.1"/>
    <property type="molecule type" value="Genomic_DNA"/>
</dbReference>
<keyword evidence="5" id="KW-0808">Transferase</keyword>
<evidence type="ECO:0000256" key="2">
    <source>
        <dbReference type="ARBA" id="ARBA00012438"/>
    </source>
</evidence>
<keyword evidence="5" id="KW-0418">Kinase</keyword>
<dbReference type="PANTHER" id="PTHR43065">
    <property type="entry name" value="SENSOR HISTIDINE KINASE"/>
    <property type="match status" value="1"/>
</dbReference>
<dbReference type="AlphaFoldDB" id="A0A1H7K336"/>
<evidence type="ECO:0000259" key="4">
    <source>
        <dbReference type="PROSITE" id="PS50109"/>
    </source>
</evidence>
<dbReference type="PRINTS" id="PR00344">
    <property type="entry name" value="BCTRLSENSOR"/>
</dbReference>
<dbReference type="InterPro" id="IPR036097">
    <property type="entry name" value="HisK_dim/P_sf"/>
</dbReference>
<protein>
    <recommendedName>
        <fullName evidence="2">histidine kinase</fullName>
        <ecNumber evidence="2">2.7.13.3</ecNumber>
    </recommendedName>
</protein>
<evidence type="ECO:0000256" key="1">
    <source>
        <dbReference type="ARBA" id="ARBA00000085"/>
    </source>
</evidence>
<dbReference type="EC" id="2.7.13.3" evidence="2"/>
<dbReference type="SMART" id="SM00387">
    <property type="entry name" value="HATPase_c"/>
    <property type="match status" value="1"/>
</dbReference>
<dbReference type="Pfam" id="PF02518">
    <property type="entry name" value="HATPase_c"/>
    <property type="match status" value="1"/>
</dbReference>
<dbReference type="RefSeq" id="WP_083394256.1">
    <property type="nucleotide sequence ID" value="NZ_FOAS01000005.1"/>
</dbReference>
<dbReference type="SUPFAM" id="SSF55785">
    <property type="entry name" value="PYP-like sensor domain (PAS domain)"/>
    <property type="match status" value="1"/>
</dbReference>
<dbReference type="Gene3D" id="3.30.565.10">
    <property type="entry name" value="Histidine kinase-like ATPase, C-terminal domain"/>
    <property type="match status" value="1"/>
</dbReference>
<keyword evidence="3" id="KW-0597">Phosphoprotein</keyword>
<dbReference type="InterPro" id="IPR005467">
    <property type="entry name" value="His_kinase_dom"/>
</dbReference>
<sequence length="416" mass="46199">MTASSDQESLLANAMDHLDVGLVLFAPNYLIQYANQFLLDRYQQTIEGIAQQPLSTLLSDIDLSHLKALVDKALSSQQRQMATWPCTTSDNLLNSALLYPLTDNQNQPHLCLVLYDNTVGYNADVYLKEALRALAGKHNEQSLLANKLEQIHKQLVQSEKMAGIGQLAAGVAHEINNPIGFVFSNLKTLADYVKNLLQIIDTAAASEQPGALQNLMDEMDYAYIRDDVTSLLEESEDGLQRVKKIIQSLKDFSHIDEEAFQPADLIRGLDTTLNVVHNEIKYKAEVIKDYQDLPPVDCIASQINQVAMNLLVNAAHAIEEFGTITLRTGTEGDEAWFEVQDTGKGIDTKHLSRIFDPFFTTKPIGKGTGLGLSLSYTIVEKHHGRIEVDSTVGVGTRFRVWLPIKQHEPEAQEISA</sequence>
<dbReference type="SMART" id="SM00388">
    <property type="entry name" value="HisKA"/>
    <property type="match status" value="1"/>
</dbReference>
<dbReference type="InterPro" id="IPR035965">
    <property type="entry name" value="PAS-like_dom_sf"/>
</dbReference>
<dbReference type="Gene3D" id="1.10.287.130">
    <property type="match status" value="1"/>
</dbReference>
<proteinExistence type="predicted"/>
<evidence type="ECO:0000256" key="3">
    <source>
        <dbReference type="ARBA" id="ARBA00022553"/>
    </source>
</evidence>
<evidence type="ECO:0000313" key="5">
    <source>
        <dbReference type="EMBL" id="SEK80926.1"/>
    </source>
</evidence>
<gene>
    <name evidence="5" type="ORF">SAMN05216214_105127</name>
</gene>
<accession>A0A1H7K336</accession>
<feature type="domain" description="Histidine kinase" evidence="4">
    <location>
        <begin position="170"/>
        <end position="406"/>
    </location>
</feature>
<dbReference type="Proteomes" id="UP000185766">
    <property type="component" value="Unassembled WGS sequence"/>
</dbReference>
<dbReference type="SUPFAM" id="SSF47384">
    <property type="entry name" value="Homodimeric domain of signal transducing histidine kinase"/>
    <property type="match status" value="1"/>
</dbReference>
<comment type="catalytic activity">
    <reaction evidence="1">
        <text>ATP + protein L-histidine = ADP + protein N-phospho-L-histidine.</text>
        <dbReference type="EC" id="2.7.13.3"/>
    </reaction>
</comment>
<dbReference type="InterPro" id="IPR036890">
    <property type="entry name" value="HATPase_C_sf"/>
</dbReference>